<proteinExistence type="predicted"/>
<dbReference type="PANTHER" id="PTHR24148:SF64">
    <property type="entry name" value="HETEROKARYON INCOMPATIBILITY DOMAIN-CONTAINING PROTEIN"/>
    <property type="match status" value="1"/>
</dbReference>
<reference evidence="2 3" key="1">
    <citation type="submission" date="2016-05" db="EMBL/GenBank/DDBJ databases">
        <title>Comparative analysis of secretome profiles of manganese(II)-oxidizing ascomycete fungi.</title>
        <authorList>
            <consortium name="DOE Joint Genome Institute"/>
            <person name="Zeiner C.A."/>
            <person name="Purvine S.O."/>
            <person name="Zink E.M."/>
            <person name="Wu S."/>
            <person name="Pasa-Tolic L."/>
            <person name="Chaput D.L."/>
            <person name="Haridas S."/>
            <person name="Grigoriev I.V."/>
            <person name="Santelli C.M."/>
            <person name="Hansel C.M."/>
        </authorList>
    </citation>
    <scope>NUCLEOTIDE SEQUENCE [LARGE SCALE GENOMIC DNA]</scope>
    <source>
        <strain evidence="2 3">SRC1lrK2f</strain>
    </source>
</reference>
<dbReference type="Pfam" id="PF26639">
    <property type="entry name" value="Het-6_barrel"/>
    <property type="match status" value="1"/>
</dbReference>
<organism evidence="2 3">
    <name type="scientific">Alternaria alternata</name>
    <name type="common">Alternaria rot fungus</name>
    <name type="synonym">Torula alternata</name>
    <dbReference type="NCBI Taxonomy" id="5599"/>
    <lineage>
        <taxon>Eukaryota</taxon>
        <taxon>Fungi</taxon>
        <taxon>Dikarya</taxon>
        <taxon>Ascomycota</taxon>
        <taxon>Pezizomycotina</taxon>
        <taxon>Dothideomycetes</taxon>
        <taxon>Pleosporomycetidae</taxon>
        <taxon>Pleosporales</taxon>
        <taxon>Pleosporineae</taxon>
        <taxon>Pleosporaceae</taxon>
        <taxon>Alternaria</taxon>
        <taxon>Alternaria sect. Alternaria</taxon>
        <taxon>Alternaria alternata complex</taxon>
    </lineage>
</organism>
<feature type="domain" description="Heterokaryon incompatibility" evidence="1">
    <location>
        <begin position="47"/>
        <end position="198"/>
    </location>
</feature>
<name>A0A177DYY8_ALTAL</name>
<evidence type="ECO:0000259" key="1">
    <source>
        <dbReference type="Pfam" id="PF06985"/>
    </source>
</evidence>
<dbReference type="Proteomes" id="UP000077248">
    <property type="component" value="Unassembled WGS sequence"/>
</dbReference>
<sequence>MPGPLYYAQRILNGRTFRLLHVVPAIDQHQQLECTCRLYNIDDAPPYEALSYVWGSPAPSVEILCNGQSVEIGPELSYALRRLRPRDSTRIIWVDAVCINQQDDAEKSHQVPLMGRIYSLAKKVVVWLGPGNKQYTWRAFQVCKHIAIACYEVDRLRERDTGYWELPLSERWFDLSTLRSLHELFKRPWFSRIWCVQEIRQAKDALVMWGEDEILWDDLYVSACFIGYNSMFLDLSDHITSFSDHIPVLNAIKMGEKVTYRLLDALECFRDGFWASDPRGKVYGLLELVSSRFEVEALSVSYSKSVGQVYADTVLVDIQQHSRLTAFAHITHDMDYDGPGSRYHEDLKNPKGISEYRSWAPRWDNMECAGKLGIDDADCPWSACGENLAAMIVTKPSEPTQLCLKGVIYGRVDEVGNVMQFWNLKDPEHANDPKFANDSRDADESDLDCADYWASFDPTGRHPYVDNLERTDVESSPERFARTLTAGGWGEDNEYIEGLSTEMQARHSAACVHLLLRLLHIQEFGEEGEYVHNADSLRFQIDARHACDNRRMFWTDKGPYGLGPHCMRRGDVVVVLYGGNTPYILRPRGDGYIFIGQAYVDEIMHGEIFHDSKIFAPQEQVFCLV</sequence>
<dbReference type="InterPro" id="IPR010730">
    <property type="entry name" value="HET"/>
</dbReference>
<dbReference type="VEuPathDB" id="FungiDB:CC77DRAFT_548366"/>
<dbReference type="RefSeq" id="XP_018390298.1">
    <property type="nucleotide sequence ID" value="XM_018532136.1"/>
</dbReference>
<dbReference type="Pfam" id="PF06985">
    <property type="entry name" value="HET"/>
    <property type="match status" value="1"/>
</dbReference>
<dbReference type="GeneID" id="29117730"/>
<gene>
    <name evidence="2" type="ORF">CC77DRAFT_548366</name>
</gene>
<dbReference type="EMBL" id="KV441471">
    <property type="protein sequence ID" value="OAG24877.1"/>
    <property type="molecule type" value="Genomic_DNA"/>
</dbReference>
<evidence type="ECO:0000313" key="3">
    <source>
        <dbReference type="Proteomes" id="UP000077248"/>
    </source>
</evidence>
<keyword evidence="3" id="KW-1185">Reference proteome</keyword>
<dbReference type="InterPro" id="IPR052895">
    <property type="entry name" value="HetReg/Transcr_Mod"/>
</dbReference>
<dbReference type="PANTHER" id="PTHR24148">
    <property type="entry name" value="ANKYRIN REPEAT DOMAIN-CONTAINING PROTEIN 39 HOMOLOG-RELATED"/>
    <property type="match status" value="1"/>
</dbReference>
<dbReference type="OMA" id="VWCVQEI"/>
<accession>A0A177DYY8</accession>
<evidence type="ECO:0000313" key="2">
    <source>
        <dbReference type="EMBL" id="OAG24877.1"/>
    </source>
</evidence>
<protein>
    <submittedName>
        <fullName evidence="2">HET-domain-containing protein</fullName>
    </submittedName>
</protein>
<dbReference type="KEGG" id="aalt:CC77DRAFT_548366"/>
<dbReference type="AlphaFoldDB" id="A0A177DYY8"/>